<proteinExistence type="inferred from homology"/>
<evidence type="ECO:0000259" key="7">
    <source>
        <dbReference type="Pfam" id="PF06394"/>
    </source>
</evidence>
<dbReference type="InterPro" id="IPR010480">
    <property type="entry name" value="Pepsin-I3"/>
</dbReference>
<dbReference type="Gene3D" id="3.30.1120.50">
    <property type="entry name" value="Pepsin inhibitor-3"/>
    <property type="match status" value="2"/>
</dbReference>
<keyword evidence="3" id="KW-0964">Secreted</keyword>
<evidence type="ECO:0000256" key="4">
    <source>
        <dbReference type="ARBA" id="ARBA00022729"/>
    </source>
</evidence>
<evidence type="ECO:0000313" key="8">
    <source>
        <dbReference type="EMBL" id="CAJ0587247.1"/>
    </source>
</evidence>
<accession>A0AA36DI81</accession>
<feature type="domain" description="Pepsin inhibitor-3-like repeated" evidence="7">
    <location>
        <begin position="89"/>
        <end position="141"/>
    </location>
</feature>
<dbReference type="AlphaFoldDB" id="A0AA36DI81"/>
<organism evidence="8 9">
    <name type="scientific">Mesorhabditis spiculigera</name>
    <dbReference type="NCBI Taxonomy" id="96644"/>
    <lineage>
        <taxon>Eukaryota</taxon>
        <taxon>Metazoa</taxon>
        <taxon>Ecdysozoa</taxon>
        <taxon>Nematoda</taxon>
        <taxon>Chromadorea</taxon>
        <taxon>Rhabditida</taxon>
        <taxon>Rhabditina</taxon>
        <taxon>Rhabditomorpha</taxon>
        <taxon>Rhabditoidea</taxon>
        <taxon>Rhabditidae</taxon>
        <taxon>Mesorhabditinae</taxon>
        <taxon>Mesorhabditis</taxon>
    </lineage>
</organism>
<keyword evidence="9" id="KW-1185">Reference proteome</keyword>
<name>A0AA36DI81_9BILA</name>
<comment type="similarity">
    <text evidence="2">Belongs to the protease inhibitor I33 family.</text>
</comment>
<gene>
    <name evidence="8" type="ORF">MSPICULIGERA_LOCUS25224</name>
</gene>
<reference evidence="8" key="1">
    <citation type="submission" date="2023-06" db="EMBL/GenBank/DDBJ databases">
        <authorList>
            <person name="Delattre M."/>
        </authorList>
    </citation>
    <scope>NUCLEOTIDE SEQUENCE</scope>
    <source>
        <strain evidence="8">AF72</strain>
    </source>
</reference>
<dbReference type="InterPro" id="IPR038412">
    <property type="entry name" value="Pepsin-I3_sf"/>
</dbReference>
<dbReference type="SUPFAM" id="SSF55149">
    <property type="entry name" value="Pepsin inhibitor-3"/>
    <property type="match status" value="1"/>
</dbReference>
<evidence type="ECO:0000256" key="5">
    <source>
        <dbReference type="ARBA" id="ARBA00023157"/>
    </source>
</evidence>
<dbReference type="GO" id="GO:0005576">
    <property type="term" value="C:extracellular region"/>
    <property type="evidence" value="ECO:0007669"/>
    <property type="project" value="UniProtKB-SubCell"/>
</dbReference>
<dbReference type="PANTHER" id="PTHR37969">
    <property type="entry name" value="PROTEIN CBG07421-RELATED"/>
    <property type="match status" value="1"/>
</dbReference>
<feature type="region of interest" description="Disordered" evidence="6">
    <location>
        <begin position="142"/>
        <end position="161"/>
    </location>
</feature>
<dbReference type="Proteomes" id="UP001177023">
    <property type="component" value="Unassembled WGS sequence"/>
</dbReference>
<dbReference type="PANTHER" id="PTHR37969:SF4">
    <property type="entry name" value="PEPSIN INHIBITOR-3-LIKE REPEATED DOMAIN-CONTAINING PROTEIN"/>
    <property type="match status" value="1"/>
</dbReference>
<evidence type="ECO:0000313" key="9">
    <source>
        <dbReference type="Proteomes" id="UP001177023"/>
    </source>
</evidence>
<feature type="non-terminal residue" evidence="8">
    <location>
        <position position="1"/>
    </location>
</feature>
<dbReference type="EMBL" id="CATQJA010002709">
    <property type="protein sequence ID" value="CAJ0587247.1"/>
    <property type="molecule type" value="Genomic_DNA"/>
</dbReference>
<evidence type="ECO:0000256" key="1">
    <source>
        <dbReference type="ARBA" id="ARBA00004613"/>
    </source>
</evidence>
<dbReference type="Pfam" id="PF06394">
    <property type="entry name" value="Pepsin-I3"/>
    <property type="match status" value="2"/>
</dbReference>
<keyword evidence="5" id="KW-1015">Disulfide bond</keyword>
<feature type="domain" description="Pepsin inhibitor-3-like repeated" evidence="7">
    <location>
        <begin position="14"/>
        <end position="65"/>
    </location>
</feature>
<comment type="subcellular location">
    <subcellularLocation>
        <location evidence="1">Secreted</location>
    </subcellularLocation>
</comment>
<evidence type="ECO:0000256" key="2">
    <source>
        <dbReference type="ARBA" id="ARBA00008019"/>
    </source>
</evidence>
<evidence type="ECO:0000256" key="3">
    <source>
        <dbReference type="ARBA" id="ARBA00022525"/>
    </source>
</evidence>
<comment type="caution">
    <text evidence="8">The sequence shown here is derived from an EMBL/GenBank/DDBJ whole genome shotgun (WGS) entry which is preliminary data.</text>
</comment>
<evidence type="ECO:0000256" key="6">
    <source>
        <dbReference type="SAM" id="MobiDB-lite"/>
    </source>
</evidence>
<protein>
    <recommendedName>
        <fullName evidence="7">Pepsin inhibitor-3-like repeated domain-containing protein</fullName>
    </recommendedName>
</protein>
<sequence>MAALLPLVRAQFGASNLGGAVGCVVTKNKLFSSGNYIRDLTEPEVKVLIQYKKDMVAFKKKIADAFDNVEEMETTGNKNVTLPPMPVRPSMPSFCMGADTTMYIFAGCSVQNYKVYIGKTFARNLDQKERGRLEKFVKQMKDNEAKAAQDPTATQAPGAQKDLDFCTEL</sequence>
<dbReference type="InterPro" id="IPR051901">
    <property type="entry name" value="Protease_Inhibitor_I33"/>
</dbReference>
<keyword evidence="4" id="KW-0732">Signal</keyword>